<proteinExistence type="predicted"/>
<dbReference type="GO" id="GO:0006508">
    <property type="term" value="P:proteolysis"/>
    <property type="evidence" value="ECO:0007669"/>
    <property type="project" value="UniProtKB-KW"/>
</dbReference>
<dbReference type="VEuPathDB" id="VectorBase:CPIJ020101"/>
<dbReference type="InParanoid" id="B0XL20"/>
<reference evidence="4" key="2">
    <citation type="submission" date="2021-02" db="UniProtKB">
        <authorList>
            <consortium name="EnsemblMetazoa"/>
        </authorList>
    </citation>
    <scope>IDENTIFICATION</scope>
    <source>
        <strain evidence="4">JHB</strain>
    </source>
</reference>
<keyword evidence="5" id="KW-1185">Reference proteome</keyword>
<feature type="transmembrane region" description="Helical" evidence="2">
    <location>
        <begin position="350"/>
        <end position="370"/>
    </location>
</feature>
<evidence type="ECO:0000313" key="3">
    <source>
        <dbReference type="EMBL" id="EDS33151.1"/>
    </source>
</evidence>
<dbReference type="HOGENOM" id="CLU_499917_0_0_1"/>
<evidence type="ECO:0000256" key="1">
    <source>
        <dbReference type="SAM" id="MobiDB-lite"/>
    </source>
</evidence>
<keyword evidence="3" id="KW-0645">Protease</keyword>
<dbReference type="EnsemblMetazoa" id="CPIJ020101-RA">
    <property type="protein sequence ID" value="CPIJ020101-PA"/>
    <property type="gene ID" value="CPIJ020101"/>
</dbReference>
<keyword evidence="2" id="KW-0472">Membrane</keyword>
<name>B0XL20_CULQU</name>
<evidence type="ECO:0000256" key="2">
    <source>
        <dbReference type="SAM" id="Phobius"/>
    </source>
</evidence>
<feature type="compositionally biased region" description="Basic and acidic residues" evidence="1">
    <location>
        <begin position="487"/>
        <end position="500"/>
    </location>
</feature>
<feature type="region of interest" description="Disordered" evidence="1">
    <location>
        <begin position="474"/>
        <end position="500"/>
    </location>
</feature>
<reference evidence="3" key="1">
    <citation type="submission" date="2007-03" db="EMBL/GenBank/DDBJ databases">
        <title>Annotation of Culex pipiens quinquefasciatus.</title>
        <authorList>
            <consortium name="The Broad Institute Genome Sequencing Platform"/>
            <person name="Atkinson P.W."/>
            <person name="Hemingway J."/>
            <person name="Christensen B.M."/>
            <person name="Higgs S."/>
            <person name="Kodira C."/>
            <person name="Hannick L."/>
            <person name="Megy K."/>
            <person name="O'Leary S."/>
            <person name="Pearson M."/>
            <person name="Haas B.J."/>
            <person name="Mauceli E."/>
            <person name="Wortman J.R."/>
            <person name="Lee N.H."/>
            <person name="Guigo R."/>
            <person name="Stanke M."/>
            <person name="Alvarado L."/>
            <person name="Amedeo P."/>
            <person name="Antoine C.H."/>
            <person name="Arensburger P."/>
            <person name="Bidwell S.L."/>
            <person name="Crawford M."/>
            <person name="Camaro F."/>
            <person name="Devon K."/>
            <person name="Engels R."/>
            <person name="Hammond M."/>
            <person name="Howarth C."/>
            <person name="Koehrsen M."/>
            <person name="Lawson D."/>
            <person name="Montgomery P."/>
            <person name="Nene V."/>
            <person name="Nusbaum C."/>
            <person name="Puiu D."/>
            <person name="Romero-Severson J."/>
            <person name="Severson D.W."/>
            <person name="Shumway M."/>
            <person name="Sisk P."/>
            <person name="Stolte C."/>
            <person name="Zeng Q."/>
            <person name="Eisenstadt E."/>
            <person name="Fraser-Liggett C."/>
            <person name="Strausberg R."/>
            <person name="Galagan J."/>
            <person name="Birren B."/>
            <person name="Collins F.H."/>
        </authorList>
    </citation>
    <scope>NUCLEOTIDE SEQUENCE [LARGE SCALE GENOMIC DNA]</scope>
    <source>
        <strain evidence="3">JHB</strain>
    </source>
</reference>
<keyword evidence="3" id="KW-0482">Metalloprotease</keyword>
<keyword evidence="2" id="KW-0812">Transmembrane</keyword>
<gene>
    <name evidence="4" type="primary">6054429</name>
    <name evidence="3" type="ORF">CpipJ_CPIJ020101</name>
</gene>
<sequence length="545" mass="60927">MLRSCQQTYPTSTTADATSSGITPATSGNQWGKLDRSAFTVHLEIAPVDESDLSSHCSSSFLLSKSSLGTIRLRYLFDLLALPVSLQVHGAGAGDPLPPLAPPSPPPSSKQPAGCPNRLTAEPDAVYFADWLLRGHRFFRNFNWTFRKNPLKYIDPRGCQEFQESHAYGSTRQQKQEWPLRWAVPARFNALGTLGTLRDEIVPAVHPKVLLLVPSRIGPVDLSELLNLTAVISWTFSFVTNIGLKLVRCRSGVNPGDSSTNVTNRCAQSWTQPRWLVQTPYILVDRNLREPVRLLDAQPEDFRVIHACGTTRNKLVGIGKEDSWEGQRALYYSIRHGVPGMFVGLARKQAFCILFIDIFLFMVLQIWPYLGISIVTYLAGGHQKIPIQTDCFLFVFLDKLPPSPIKTVNFFLAINGFNRNGHALLLAGLSSFNSSVSGSVLTVEKSNRSWNLASMRRTLFRRYFLPDHPKLTAEKRRLRSHSGSDNSRNREETGAIGRNREKCRATEINCQKQNFRANGSKVEETGETWSNKSYSLAHCLAPRPG</sequence>
<dbReference type="KEGG" id="cqu:CpipJ_CPIJ020101"/>
<protein>
    <submittedName>
        <fullName evidence="3 4">Metalloprotease m41 ftsh</fullName>
    </submittedName>
</protein>
<accession>B0XL20</accession>
<evidence type="ECO:0000313" key="4">
    <source>
        <dbReference type="EnsemblMetazoa" id="CPIJ020101-PA"/>
    </source>
</evidence>
<keyword evidence="3" id="KW-0378">Hydrolase</keyword>
<feature type="compositionally biased region" description="Pro residues" evidence="1">
    <location>
        <begin position="96"/>
        <end position="109"/>
    </location>
</feature>
<dbReference type="AlphaFoldDB" id="B0XL20"/>
<dbReference type="GO" id="GO:0008237">
    <property type="term" value="F:metallopeptidase activity"/>
    <property type="evidence" value="ECO:0007669"/>
    <property type="project" value="UniProtKB-KW"/>
</dbReference>
<dbReference type="Proteomes" id="UP000002320">
    <property type="component" value="Unassembled WGS sequence"/>
</dbReference>
<organism>
    <name type="scientific">Culex quinquefasciatus</name>
    <name type="common">Southern house mosquito</name>
    <name type="synonym">Culex pungens</name>
    <dbReference type="NCBI Taxonomy" id="7176"/>
    <lineage>
        <taxon>Eukaryota</taxon>
        <taxon>Metazoa</taxon>
        <taxon>Ecdysozoa</taxon>
        <taxon>Arthropoda</taxon>
        <taxon>Hexapoda</taxon>
        <taxon>Insecta</taxon>
        <taxon>Pterygota</taxon>
        <taxon>Neoptera</taxon>
        <taxon>Endopterygota</taxon>
        <taxon>Diptera</taxon>
        <taxon>Nematocera</taxon>
        <taxon>Culicoidea</taxon>
        <taxon>Culicidae</taxon>
        <taxon>Culicinae</taxon>
        <taxon>Culicini</taxon>
        <taxon>Culex</taxon>
        <taxon>Culex</taxon>
    </lineage>
</organism>
<evidence type="ECO:0000313" key="5">
    <source>
        <dbReference type="Proteomes" id="UP000002320"/>
    </source>
</evidence>
<keyword evidence="2" id="KW-1133">Transmembrane helix</keyword>
<feature type="region of interest" description="Disordered" evidence="1">
    <location>
        <begin position="1"/>
        <end position="29"/>
    </location>
</feature>
<dbReference type="EMBL" id="DS234199">
    <property type="protein sequence ID" value="EDS33151.1"/>
    <property type="molecule type" value="Genomic_DNA"/>
</dbReference>
<feature type="region of interest" description="Disordered" evidence="1">
    <location>
        <begin position="95"/>
        <end position="116"/>
    </location>
</feature>